<reference evidence="1" key="1">
    <citation type="journal article" date="2021" name="Nat. Commun.">
        <title>Genetic determinants of endophytism in the Arabidopsis root mycobiome.</title>
        <authorList>
            <person name="Mesny F."/>
            <person name="Miyauchi S."/>
            <person name="Thiergart T."/>
            <person name="Pickel B."/>
            <person name="Atanasova L."/>
            <person name="Karlsson M."/>
            <person name="Huettel B."/>
            <person name="Barry K.W."/>
            <person name="Haridas S."/>
            <person name="Chen C."/>
            <person name="Bauer D."/>
            <person name="Andreopoulos W."/>
            <person name="Pangilinan J."/>
            <person name="LaButti K."/>
            <person name="Riley R."/>
            <person name="Lipzen A."/>
            <person name="Clum A."/>
            <person name="Drula E."/>
            <person name="Henrissat B."/>
            <person name="Kohler A."/>
            <person name="Grigoriev I.V."/>
            <person name="Martin F.M."/>
            <person name="Hacquard S."/>
        </authorList>
    </citation>
    <scope>NUCLEOTIDE SEQUENCE</scope>
    <source>
        <strain evidence="1">MPI-SDFR-AT-0068</strain>
    </source>
</reference>
<organism evidence="1 2">
    <name type="scientific">Fusarium tricinctum</name>
    <dbReference type="NCBI Taxonomy" id="61284"/>
    <lineage>
        <taxon>Eukaryota</taxon>
        <taxon>Fungi</taxon>
        <taxon>Dikarya</taxon>
        <taxon>Ascomycota</taxon>
        <taxon>Pezizomycotina</taxon>
        <taxon>Sordariomycetes</taxon>
        <taxon>Hypocreomycetidae</taxon>
        <taxon>Hypocreales</taxon>
        <taxon>Nectriaceae</taxon>
        <taxon>Fusarium</taxon>
        <taxon>Fusarium tricinctum species complex</taxon>
    </lineage>
</organism>
<accession>A0A8K0RPX3</accession>
<gene>
    <name evidence="1" type="ORF">BKA59DRAFT_516096</name>
</gene>
<dbReference type="AlphaFoldDB" id="A0A8K0RPX3"/>
<protein>
    <submittedName>
        <fullName evidence="1">Uncharacterized protein</fullName>
    </submittedName>
</protein>
<evidence type="ECO:0000313" key="1">
    <source>
        <dbReference type="EMBL" id="KAH7235578.1"/>
    </source>
</evidence>
<keyword evidence="2" id="KW-1185">Reference proteome</keyword>
<dbReference type="OrthoDB" id="5019896at2759"/>
<comment type="caution">
    <text evidence="1">The sequence shown here is derived from an EMBL/GenBank/DDBJ whole genome shotgun (WGS) entry which is preliminary data.</text>
</comment>
<dbReference type="EMBL" id="JAGPXF010000007">
    <property type="protein sequence ID" value="KAH7235578.1"/>
    <property type="molecule type" value="Genomic_DNA"/>
</dbReference>
<evidence type="ECO:0000313" key="2">
    <source>
        <dbReference type="Proteomes" id="UP000813427"/>
    </source>
</evidence>
<name>A0A8K0RPX3_9HYPO</name>
<dbReference type="Proteomes" id="UP000813427">
    <property type="component" value="Unassembled WGS sequence"/>
</dbReference>
<sequence length="122" mass="12754">MAASTPLVLLAPLDAHLDIALLPDVLAASDAVRDDILSITDIITITIIILSTHTNTTLTMKFFSVLFAIVSASAAMAAAVPEPEIPGKLVSRDEFELAIRQVGCSACVQGIRCCNGACIRGC</sequence>
<proteinExistence type="predicted"/>